<feature type="region of interest" description="Disordered" evidence="1">
    <location>
        <begin position="36"/>
        <end position="83"/>
    </location>
</feature>
<dbReference type="Pfam" id="PF13472">
    <property type="entry name" value="Lipase_GDSL_2"/>
    <property type="match status" value="1"/>
</dbReference>
<gene>
    <name evidence="3" type="ORF">LKD36_12190</name>
</gene>
<accession>A0AAE3A9J1</accession>
<dbReference type="Gene3D" id="3.40.50.1110">
    <property type="entry name" value="SGNH hydrolase"/>
    <property type="match status" value="1"/>
</dbReference>
<evidence type="ECO:0000259" key="2">
    <source>
        <dbReference type="Pfam" id="PF13472"/>
    </source>
</evidence>
<feature type="compositionally biased region" description="Acidic residues" evidence="1">
    <location>
        <begin position="62"/>
        <end position="74"/>
    </location>
</feature>
<feature type="compositionally biased region" description="Polar residues" evidence="1">
    <location>
        <begin position="48"/>
        <end position="58"/>
    </location>
</feature>
<dbReference type="SUPFAM" id="SSF52266">
    <property type="entry name" value="SGNH hydrolase"/>
    <property type="match status" value="1"/>
</dbReference>
<evidence type="ECO:0000313" key="3">
    <source>
        <dbReference type="EMBL" id="MCC2126927.1"/>
    </source>
</evidence>
<keyword evidence="4" id="KW-1185">Reference proteome</keyword>
<sequence>MKKRNWYTILLLVSLLLAAGWKMDMRVQKWQHERNTVDEAENTVDEFSPQTTEENITSQEPAETEEEPQEEETEPDKPSFPEIDNSFDDVLFIGDSRTDGLSEYGHLGNADVFADSGLSAYTAMTKKLRVSGEDETQYTLEELLSKRQYKLILVMLGINELGYDRQAAIRKYGELVNQIQELQPDACLVLEANLHMTEEKSEGDAIFNNENINEMNDAIHHLAEEKNLGWLDVNELFDDENGNLNADLSADGAHILGKYYADWSDWILQKLQQQDVK</sequence>
<dbReference type="InterPro" id="IPR036514">
    <property type="entry name" value="SGNH_hydro_sf"/>
</dbReference>
<organism evidence="3 4">
    <name type="scientific">Hominiventricola filiformis</name>
    <dbReference type="NCBI Taxonomy" id="2885352"/>
    <lineage>
        <taxon>Bacteria</taxon>
        <taxon>Bacillati</taxon>
        <taxon>Bacillota</taxon>
        <taxon>Clostridia</taxon>
        <taxon>Lachnospirales</taxon>
        <taxon>Lachnospiraceae</taxon>
        <taxon>Hominiventricola</taxon>
    </lineage>
</organism>
<evidence type="ECO:0000256" key="1">
    <source>
        <dbReference type="SAM" id="MobiDB-lite"/>
    </source>
</evidence>
<dbReference type="Proteomes" id="UP001198220">
    <property type="component" value="Unassembled WGS sequence"/>
</dbReference>
<feature type="domain" description="SGNH hydrolase-type esterase" evidence="2">
    <location>
        <begin position="92"/>
        <end position="254"/>
    </location>
</feature>
<comment type="caution">
    <text evidence="3">The sequence shown here is derived from an EMBL/GenBank/DDBJ whole genome shotgun (WGS) entry which is preliminary data.</text>
</comment>
<reference evidence="3 4" key="1">
    <citation type="submission" date="2021-10" db="EMBL/GenBank/DDBJ databases">
        <title>Anaerobic single-cell dispensing facilitates the cultivation of human gut bacteria.</title>
        <authorList>
            <person name="Afrizal A."/>
        </authorList>
    </citation>
    <scope>NUCLEOTIDE SEQUENCE [LARGE SCALE GENOMIC DNA]</scope>
    <source>
        <strain evidence="3 4">CLA-AA-H276</strain>
    </source>
</reference>
<dbReference type="EMBL" id="JAJEPS010000012">
    <property type="protein sequence ID" value="MCC2126927.1"/>
    <property type="molecule type" value="Genomic_DNA"/>
</dbReference>
<name>A0AAE3A9J1_9FIRM</name>
<dbReference type="InterPro" id="IPR013830">
    <property type="entry name" value="SGNH_hydro"/>
</dbReference>
<dbReference type="PANTHER" id="PTHR30383:SF5">
    <property type="entry name" value="SGNH HYDROLASE-TYPE ESTERASE DOMAIN-CONTAINING PROTEIN"/>
    <property type="match status" value="1"/>
</dbReference>
<dbReference type="InterPro" id="IPR051532">
    <property type="entry name" value="Ester_Hydrolysis_Enzymes"/>
</dbReference>
<evidence type="ECO:0000313" key="4">
    <source>
        <dbReference type="Proteomes" id="UP001198220"/>
    </source>
</evidence>
<dbReference type="RefSeq" id="WP_308459738.1">
    <property type="nucleotide sequence ID" value="NZ_JAJEPS010000012.1"/>
</dbReference>
<protein>
    <submittedName>
        <fullName evidence="3">GDSL-type esterase/lipase family protein</fullName>
    </submittedName>
</protein>
<proteinExistence type="predicted"/>
<dbReference type="PANTHER" id="PTHR30383">
    <property type="entry name" value="THIOESTERASE 1/PROTEASE 1/LYSOPHOSPHOLIPASE L1"/>
    <property type="match status" value="1"/>
</dbReference>
<dbReference type="AlphaFoldDB" id="A0AAE3A9J1"/>
<dbReference type="GO" id="GO:0004622">
    <property type="term" value="F:phosphatidylcholine lysophospholipase activity"/>
    <property type="evidence" value="ECO:0007669"/>
    <property type="project" value="TreeGrafter"/>
</dbReference>